<organism evidence="2 3">
    <name type="scientific">Symmachiella macrocystis</name>
    <dbReference type="NCBI Taxonomy" id="2527985"/>
    <lineage>
        <taxon>Bacteria</taxon>
        <taxon>Pseudomonadati</taxon>
        <taxon>Planctomycetota</taxon>
        <taxon>Planctomycetia</taxon>
        <taxon>Planctomycetales</taxon>
        <taxon>Planctomycetaceae</taxon>
        <taxon>Symmachiella</taxon>
    </lineage>
</organism>
<dbReference type="InterPro" id="IPR046909">
    <property type="entry name" value="cREC_REC"/>
</dbReference>
<accession>A0A5C6BLC0</accession>
<reference evidence="2 3" key="1">
    <citation type="submission" date="2019-02" db="EMBL/GenBank/DDBJ databases">
        <title>Deep-cultivation of Planctomycetes and their phenomic and genomic characterization uncovers novel biology.</title>
        <authorList>
            <person name="Wiegand S."/>
            <person name="Jogler M."/>
            <person name="Boedeker C."/>
            <person name="Pinto D."/>
            <person name="Vollmers J."/>
            <person name="Rivas-Marin E."/>
            <person name="Kohn T."/>
            <person name="Peeters S.H."/>
            <person name="Heuer A."/>
            <person name="Rast P."/>
            <person name="Oberbeckmann S."/>
            <person name="Bunk B."/>
            <person name="Jeske O."/>
            <person name="Meyerdierks A."/>
            <person name="Storesund J.E."/>
            <person name="Kallscheuer N."/>
            <person name="Luecker S."/>
            <person name="Lage O.M."/>
            <person name="Pohl T."/>
            <person name="Merkel B.J."/>
            <person name="Hornburger P."/>
            <person name="Mueller R.-W."/>
            <person name="Bruemmer F."/>
            <person name="Labrenz M."/>
            <person name="Spormann A.M."/>
            <person name="Op Den Camp H."/>
            <person name="Overmann J."/>
            <person name="Amann R."/>
            <person name="Jetten M.S.M."/>
            <person name="Mascher T."/>
            <person name="Medema M.H."/>
            <person name="Devos D.P."/>
            <person name="Kaster A.-K."/>
            <person name="Ovreas L."/>
            <person name="Rohde M."/>
            <person name="Galperin M.Y."/>
            <person name="Jogler C."/>
        </authorList>
    </citation>
    <scope>NUCLEOTIDE SEQUENCE [LARGE SCALE GENOMIC DNA]</scope>
    <source>
        <strain evidence="2 3">CA54</strain>
    </source>
</reference>
<dbReference type="RefSeq" id="WP_146369935.1">
    <property type="nucleotide sequence ID" value="NZ_SJPP01000001.1"/>
</dbReference>
<dbReference type="Proteomes" id="UP000320735">
    <property type="component" value="Unassembled WGS sequence"/>
</dbReference>
<dbReference type="Pfam" id="PF20274">
    <property type="entry name" value="cREC_REC"/>
    <property type="match status" value="1"/>
</dbReference>
<evidence type="ECO:0000313" key="2">
    <source>
        <dbReference type="EMBL" id="TWU12467.1"/>
    </source>
</evidence>
<comment type="caution">
    <text evidence="2">The sequence shown here is derived from an EMBL/GenBank/DDBJ whole genome shotgun (WGS) entry which is preliminary data.</text>
</comment>
<name>A0A5C6BLC0_9PLAN</name>
<dbReference type="OrthoDB" id="284845at2"/>
<protein>
    <recommendedName>
        <fullName evidence="1">Cyclic-phosphate processing Receiver domain-containing protein</fullName>
    </recommendedName>
</protein>
<feature type="domain" description="Cyclic-phosphate processing Receiver" evidence="1">
    <location>
        <begin position="33"/>
        <end position="106"/>
    </location>
</feature>
<sequence>MTVDRVLMLEDEEERVVRFRKVLAKLNSALRLIVWETAHSMITEAPAELHNVAFISLDHDLYTESDIDPGDGLDVANFLVEQPPCCPVIIHTTNSPRAVYMTGALEIEGWEVIRAVPWGDNWIEEDWRYLVKEILRRPLDA</sequence>
<gene>
    <name evidence="2" type="ORF">CA54_12910</name>
</gene>
<dbReference type="EMBL" id="SJPP01000001">
    <property type="protein sequence ID" value="TWU12467.1"/>
    <property type="molecule type" value="Genomic_DNA"/>
</dbReference>
<evidence type="ECO:0000313" key="3">
    <source>
        <dbReference type="Proteomes" id="UP000320735"/>
    </source>
</evidence>
<proteinExistence type="predicted"/>
<keyword evidence="3" id="KW-1185">Reference proteome</keyword>
<evidence type="ECO:0000259" key="1">
    <source>
        <dbReference type="Pfam" id="PF20274"/>
    </source>
</evidence>
<dbReference type="AlphaFoldDB" id="A0A5C6BLC0"/>